<protein>
    <recommendedName>
        <fullName evidence="4">Flagellar assembly protein T N-terminal domain-containing protein</fullName>
    </recommendedName>
</protein>
<evidence type="ECO:0000313" key="3">
    <source>
        <dbReference type="Proteomes" id="UP000014977"/>
    </source>
</evidence>
<dbReference type="STRING" id="897.B2D07_00575"/>
<sequence>MRVPLTLFVRNLFALLPIVLAVLAAPVANAETSQPQEDPANVVTIIATRPIQDGNIASAKAEAIAAALAAAVDQGAMAIFSPEAIAREFKIYSATVTPGTEAFIENYKILGEASSGGYYRIMMQVTVSMDQLKSSLGKFQPAAGTDTASGESPAPGSVDAIERPRILFLLSEQSINDVAPRFWWDESSAPVTSLVEAAIARKAREAGFVVLEHGTTPPDVPVKAAVIFQPDLSNRDASEIGRIMGADVVIVGKAIVYAVSDTGAGGDPAYNATISVRAVQAENDREIASGFETAVRQHPNEIDGSEDALTAAGLQATKQLIPAIASAWQDMARSSEGLTVTVTGTRNLGNFVRFRQVLRDLPGVRNLQILEIRADEAVIALHFEGDTQTLMDRLSGQTFELFTVEIRSVSEKALHIDLVPK</sequence>
<name>S7V5H4_DESML</name>
<proteinExistence type="predicted"/>
<comment type="caution">
    <text evidence="2">The sequence shown here is derived from an EMBL/GenBank/DDBJ whole genome shotgun (WGS) entry which is preliminary data.</text>
</comment>
<feature type="chain" id="PRO_5030177299" description="Flagellar assembly protein T N-terminal domain-containing protein" evidence="1">
    <location>
        <begin position="31"/>
        <end position="421"/>
    </location>
</feature>
<keyword evidence="1" id="KW-0732">Signal</keyword>
<feature type="signal peptide" evidence="1">
    <location>
        <begin position="1"/>
        <end position="30"/>
    </location>
</feature>
<dbReference type="EMBL" id="ATHJ01000071">
    <property type="protein sequence ID" value="EPR41909.1"/>
    <property type="molecule type" value="Genomic_DNA"/>
</dbReference>
<accession>S7V5H4</accession>
<reference evidence="2 3" key="1">
    <citation type="journal article" date="2013" name="Genome Announc.">
        <title>Draft genome sequences for three mercury-methylating, sulfate-reducing bacteria.</title>
        <authorList>
            <person name="Brown S.D."/>
            <person name="Hurt R.A.Jr."/>
            <person name="Gilmour C.C."/>
            <person name="Elias D.A."/>
        </authorList>
    </citation>
    <scope>NUCLEOTIDE SEQUENCE [LARGE SCALE GENOMIC DNA]</scope>
    <source>
        <strain evidence="2 3">DSM 2059</strain>
    </source>
</reference>
<keyword evidence="3" id="KW-1185">Reference proteome</keyword>
<evidence type="ECO:0008006" key="4">
    <source>
        <dbReference type="Google" id="ProtNLM"/>
    </source>
</evidence>
<dbReference type="eggNOG" id="ENOG502ZAWI">
    <property type="taxonomic scope" value="Bacteria"/>
</dbReference>
<evidence type="ECO:0000256" key="1">
    <source>
        <dbReference type="SAM" id="SignalP"/>
    </source>
</evidence>
<gene>
    <name evidence="2" type="ORF">dsmv_1908</name>
</gene>
<dbReference type="AlphaFoldDB" id="S7V5H4"/>
<dbReference type="Proteomes" id="UP000014977">
    <property type="component" value="Unassembled WGS sequence"/>
</dbReference>
<organism evidence="2 3">
    <name type="scientific">Desulfococcus multivorans DSM 2059</name>
    <dbReference type="NCBI Taxonomy" id="1121405"/>
    <lineage>
        <taxon>Bacteria</taxon>
        <taxon>Pseudomonadati</taxon>
        <taxon>Thermodesulfobacteriota</taxon>
        <taxon>Desulfobacteria</taxon>
        <taxon>Desulfobacterales</taxon>
        <taxon>Desulfococcaceae</taxon>
        <taxon>Desulfococcus</taxon>
    </lineage>
</organism>
<evidence type="ECO:0000313" key="2">
    <source>
        <dbReference type="EMBL" id="EPR41909.1"/>
    </source>
</evidence>